<dbReference type="EMBL" id="QRUB01000003">
    <property type="protein sequence ID" value="RGR28798.1"/>
    <property type="molecule type" value="Genomic_DNA"/>
</dbReference>
<comment type="subcellular location">
    <subcellularLocation>
        <location evidence="1 7">Cell outer membrane</location>
        <topology evidence="1 7">Multi-pass membrane protein</topology>
    </subcellularLocation>
</comment>
<dbReference type="Proteomes" id="UP000284161">
    <property type="component" value="Unassembled WGS sequence"/>
</dbReference>
<reference evidence="10 15" key="4">
    <citation type="journal article" date="2019" name="Nat. Med.">
        <title>A library of human gut bacterial isolates paired with longitudinal multiomics data enables mechanistic microbiome research.</title>
        <authorList>
            <person name="Poyet M."/>
            <person name="Groussin M."/>
            <person name="Gibbons S.M."/>
            <person name="Avila-Pacheco J."/>
            <person name="Jiang X."/>
            <person name="Kearney S.M."/>
            <person name="Perrotta A.R."/>
            <person name="Berdy B."/>
            <person name="Zhao S."/>
            <person name="Lieberman T.D."/>
            <person name="Swanson P.K."/>
            <person name="Smith M."/>
            <person name="Roesemann S."/>
            <person name="Alexander J.E."/>
            <person name="Rich S.A."/>
            <person name="Livny J."/>
            <person name="Vlamakis H."/>
            <person name="Clish C."/>
            <person name="Bullock K."/>
            <person name="Deik A."/>
            <person name="Scott J."/>
            <person name="Pierce K.A."/>
            <person name="Xavier R.J."/>
            <person name="Alm E.J."/>
        </authorList>
    </citation>
    <scope>NUCLEOTIDE SEQUENCE [LARGE SCALE GENOMIC DNA]</scope>
    <source>
        <strain evidence="10 15">BIOML-A6</strain>
    </source>
</reference>
<keyword evidence="8" id="KW-0732">Signal</keyword>
<keyword evidence="5 7" id="KW-0472">Membrane</keyword>
<dbReference type="InterPro" id="IPR037066">
    <property type="entry name" value="Plug_dom_sf"/>
</dbReference>
<dbReference type="PATRIC" id="fig|46506.5.peg.706"/>
<name>A0A108TCE9_BACSE</name>
<evidence type="ECO:0000313" key="10">
    <source>
        <dbReference type="EMBL" id="KAB5314883.1"/>
    </source>
</evidence>
<gene>
    <name evidence="11" type="ORF">AA415_00659</name>
    <name evidence="12" type="ORF">DWY58_05930</name>
    <name evidence="10" type="ORF">F9958_08045</name>
</gene>
<dbReference type="InterPro" id="IPR012910">
    <property type="entry name" value="Plug_dom"/>
</dbReference>
<dbReference type="EMBL" id="WCLE01000013">
    <property type="protein sequence ID" value="KAB5314883.1"/>
    <property type="molecule type" value="Genomic_DNA"/>
</dbReference>
<dbReference type="Proteomes" id="UP000467334">
    <property type="component" value="Unassembled WGS sequence"/>
</dbReference>
<evidence type="ECO:0000313" key="14">
    <source>
        <dbReference type="Proteomes" id="UP000284161"/>
    </source>
</evidence>
<dbReference type="Gene3D" id="2.40.170.20">
    <property type="entry name" value="TonB-dependent receptor, beta-barrel domain"/>
    <property type="match status" value="1"/>
</dbReference>
<dbReference type="Pfam" id="PF13715">
    <property type="entry name" value="CarbopepD_reg_2"/>
    <property type="match status" value="1"/>
</dbReference>
<evidence type="ECO:0000256" key="7">
    <source>
        <dbReference type="PROSITE-ProRule" id="PRU01360"/>
    </source>
</evidence>
<dbReference type="FunFam" id="2.170.130.10:FF:000008">
    <property type="entry name" value="SusC/RagA family TonB-linked outer membrane protein"/>
    <property type="match status" value="1"/>
</dbReference>
<dbReference type="InterPro" id="IPR039426">
    <property type="entry name" value="TonB-dep_rcpt-like"/>
</dbReference>
<evidence type="ECO:0000313" key="11">
    <source>
        <dbReference type="EMBL" id="KWR57202.1"/>
    </source>
</evidence>
<feature type="domain" description="TonB-dependent receptor plug" evidence="9">
    <location>
        <begin position="118"/>
        <end position="222"/>
    </location>
</feature>
<evidence type="ECO:0000313" key="13">
    <source>
        <dbReference type="Proteomes" id="UP000056419"/>
    </source>
</evidence>
<evidence type="ECO:0000256" key="1">
    <source>
        <dbReference type="ARBA" id="ARBA00004571"/>
    </source>
</evidence>
<dbReference type="Proteomes" id="UP000056419">
    <property type="component" value="Unassembled WGS sequence"/>
</dbReference>
<proteinExistence type="inferred from homology"/>
<accession>A0A108TCE9</accession>
<dbReference type="GO" id="GO:0009279">
    <property type="term" value="C:cell outer membrane"/>
    <property type="evidence" value="ECO:0007669"/>
    <property type="project" value="UniProtKB-SubCell"/>
</dbReference>
<reference evidence="12 14" key="3">
    <citation type="submission" date="2018-08" db="EMBL/GenBank/DDBJ databases">
        <title>A genome reference for cultivated species of the human gut microbiota.</title>
        <authorList>
            <person name="Zou Y."/>
            <person name="Xue W."/>
            <person name="Luo G."/>
        </authorList>
    </citation>
    <scope>NUCLEOTIDE SEQUENCE [LARGE SCALE GENOMIC DNA]</scope>
    <source>
        <strain evidence="12 14">AF25-6</strain>
    </source>
</reference>
<dbReference type="AlphaFoldDB" id="A0A108TCE9"/>
<dbReference type="SUPFAM" id="SSF49464">
    <property type="entry name" value="Carboxypeptidase regulatory domain-like"/>
    <property type="match status" value="1"/>
</dbReference>
<dbReference type="STRING" id="46506.AA415_00659"/>
<comment type="similarity">
    <text evidence="7">Belongs to the TonB-dependent receptor family.</text>
</comment>
<dbReference type="SUPFAM" id="SSF56935">
    <property type="entry name" value="Porins"/>
    <property type="match status" value="1"/>
</dbReference>
<keyword evidence="4 7" id="KW-0812">Transmembrane</keyword>
<dbReference type="RefSeq" id="WP_060385260.1">
    <property type="nucleotide sequence ID" value="NZ_CP081913.1"/>
</dbReference>
<dbReference type="PROSITE" id="PS52016">
    <property type="entry name" value="TONB_DEPENDENT_REC_3"/>
    <property type="match status" value="1"/>
</dbReference>
<evidence type="ECO:0000313" key="12">
    <source>
        <dbReference type="EMBL" id="RGR28798.1"/>
    </source>
</evidence>
<evidence type="ECO:0000256" key="6">
    <source>
        <dbReference type="ARBA" id="ARBA00023237"/>
    </source>
</evidence>
<dbReference type="InterPro" id="IPR023997">
    <property type="entry name" value="TonB-dep_OMP_SusC/RagA_CS"/>
</dbReference>
<keyword evidence="2 7" id="KW-0813">Transport</keyword>
<evidence type="ECO:0000256" key="8">
    <source>
        <dbReference type="SAM" id="SignalP"/>
    </source>
</evidence>
<keyword evidence="13" id="KW-1185">Reference proteome</keyword>
<dbReference type="Pfam" id="PF07715">
    <property type="entry name" value="Plug"/>
    <property type="match status" value="1"/>
</dbReference>
<evidence type="ECO:0000256" key="2">
    <source>
        <dbReference type="ARBA" id="ARBA00022448"/>
    </source>
</evidence>
<dbReference type="Gene3D" id="2.170.130.10">
    <property type="entry name" value="TonB-dependent receptor, plug domain"/>
    <property type="match status" value="1"/>
</dbReference>
<dbReference type="InterPro" id="IPR036942">
    <property type="entry name" value="Beta-barrel_TonB_sf"/>
</dbReference>
<evidence type="ECO:0000256" key="5">
    <source>
        <dbReference type="ARBA" id="ARBA00023136"/>
    </source>
</evidence>
<sequence length="1071" mass="119808" precursor="true">MNKLIISIFTLLMVAVGAMAQTATVTGTVTDDYGPVIGATVIVQGTTLGCTTDLDGKFTLTNVPDVNKAVLKISFVGMEEVKEPLKGRTSGINIHMTESASMLEDVVVIGYGTQKRGNLTGSISSVSGKILEKVQTTSAAEAIVGKLPGVQVTTVDGSPDAEVKILVRGGGSITQDNSPLIILDGFEVNSLNDVPPTDIESIEVLKDAASTAIYGARGANGVILVTTKNPTEGRVSVSLNTYVQTKTLSNKLDVMDPYEFVLMQYENARQKSSNPTDFNNKYGHAYEHYIYQGDPGTDWQDEVFGTHPVASYLDLSVNGGTEKAKYKLAFIHQDQPSVMVGNGLKQNNLNASFNLKPFKFLTMEYRTRLLHKEVDGSGTEGVSLLDALRQAPTEGLDEYMTLPEDDTYFDPDQLEEIVRFNPKEESEKNYKKRINKSLNTMGALTWEIKKGLTLRNEFGFENNTEEQRKFWGMGTKNAKNNNNQPMAEWMMKQGTKWQLTNVLNYNFTLDDDAHDIRLMLGQEIKHQQTKTKTYSTRYFPENTTAEQAFDNLSLGTPYENSSKADSPSRISSFFGRINYGYKDKYLATFTLRADGSSKFASNNRWGFFPAGALAWRLSNEDFMQDIPWISNLKLRLSYGTSGNDRIDADLYQKLYGVSSKTPAGWGEISRYYYQFYNTKYVYNPNVKWETTITRNLGFDFGFFKERLSGTVDIYWNTVKDLLVPSDIPGYTGYTKLMTNVGQTSNRGIELQLNAYIVETKDFSLNANFNIGHNKNKIDKLASGEKEWILTSGWNKGLMNADDYRAYVGGTSGLIYGYVNDGFYTVDDFESFDAKSRTWKLKEGVVDSSPLSDTPRPGNAKFKKLTPVDPNSANPYQLTEADRTVIGNTTPKFSGGFGLNATYKGFDLSMFFNFMYDFDVFNANKVMLTTWADNHENNFGMEVASDRRWRNFDDMGNEIRYSPEILAEFNKNATMWNPTSIGKPICMSYAVEDGSFLRLNSATLGYTLPQEWTKKAGLSKVRFYVAGSNLFTITGYTGYDPEVDIATGLTPNIDNNRYPRSRTYTFGAQLTF</sequence>
<evidence type="ECO:0000313" key="15">
    <source>
        <dbReference type="Proteomes" id="UP000467334"/>
    </source>
</evidence>
<evidence type="ECO:0000256" key="3">
    <source>
        <dbReference type="ARBA" id="ARBA00022452"/>
    </source>
</evidence>
<evidence type="ECO:0000259" key="9">
    <source>
        <dbReference type="Pfam" id="PF07715"/>
    </source>
</evidence>
<protein>
    <submittedName>
        <fullName evidence="10 11">TonB-dependent receptor</fullName>
    </submittedName>
</protein>
<keyword evidence="11" id="KW-0675">Receptor</keyword>
<dbReference type="InterPro" id="IPR008969">
    <property type="entry name" value="CarboxyPept-like_regulatory"/>
</dbReference>
<reference evidence="11" key="2">
    <citation type="submission" date="2016-01" db="EMBL/GenBank/DDBJ databases">
        <authorList>
            <person name="McClelland M."/>
            <person name="Jain A."/>
            <person name="Saraogi P."/>
            <person name="Mendelson R."/>
            <person name="Westerman R."/>
            <person name="SanMiguel P."/>
            <person name="Csonka L."/>
        </authorList>
    </citation>
    <scope>NUCLEOTIDE SEQUENCE</scope>
    <source>
        <strain evidence="11">CL09T03C01</strain>
    </source>
</reference>
<keyword evidence="3 7" id="KW-1134">Transmembrane beta strand</keyword>
<dbReference type="NCBIfam" id="TIGR04057">
    <property type="entry name" value="SusC_RagA_signa"/>
    <property type="match status" value="1"/>
</dbReference>
<organism evidence="11 13">
    <name type="scientific">Bacteroides stercoris</name>
    <dbReference type="NCBI Taxonomy" id="46506"/>
    <lineage>
        <taxon>Bacteria</taxon>
        <taxon>Pseudomonadati</taxon>
        <taxon>Bacteroidota</taxon>
        <taxon>Bacteroidia</taxon>
        <taxon>Bacteroidales</taxon>
        <taxon>Bacteroidaceae</taxon>
        <taxon>Bacteroides</taxon>
    </lineage>
</organism>
<keyword evidence="6 7" id="KW-0998">Cell outer membrane</keyword>
<evidence type="ECO:0000256" key="4">
    <source>
        <dbReference type="ARBA" id="ARBA00022692"/>
    </source>
</evidence>
<feature type="chain" id="PRO_5036003894" evidence="8">
    <location>
        <begin position="21"/>
        <end position="1071"/>
    </location>
</feature>
<reference evidence="11 13" key="1">
    <citation type="journal article" date="2016" name="BMC Genomics">
        <title>Type VI secretion systems of human gut Bacteroidales segregate into three genetic architectures, two of which are contained on mobile genetic elements.</title>
        <authorList>
            <person name="Coyne M.J."/>
            <person name="Roelofs K.G."/>
            <person name="Comstock L.E."/>
        </authorList>
    </citation>
    <scope>NUCLEOTIDE SEQUENCE [LARGE SCALE GENOMIC DNA]</scope>
    <source>
        <strain evidence="11 13">CL09T03C01</strain>
    </source>
</reference>
<comment type="caution">
    <text evidence="11">The sequence shown here is derived from an EMBL/GenBank/DDBJ whole genome shotgun (WGS) entry which is preliminary data.</text>
</comment>
<dbReference type="NCBIfam" id="TIGR04056">
    <property type="entry name" value="OMP_RagA_SusC"/>
    <property type="match status" value="1"/>
</dbReference>
<feature type="signal peptide" evidence="8">
    <location>
        <begin position="1"/>
        <end position="20"/>
    </location>
</feature>
<dbReference type="EMBL" id="LRGC01000002">
    <property type="protein sequence ID" value="KWR57202.1"/>
    <property type="molecule type" value="Genomic_DNA"/>
</dbReference>
<dbReference type="InterPro" id="IPR023996">
    <property type="entry name" value="TonB-dep_OMP_SusC/RagA"/>
</dbReference>
<dbReference type="Gene3D" id="2.60.40.1120">
    <property type="entry name" value="Carboxypeptidase-like, regulatory domain"/>
    <property type="match status" value="1"/>
</dbReference>